<sequence length="788" mass="84663">MLIIVISALWIARHSWLQPAANHWLQKHGIELTHVGDTRIGAQATHIGSAEVTLRNLYRLRLSGINIDNAGLWAAAPHYTIRIRHTAVEEVHGQTPVQAPATQDSKLLPALPVTDLLKALGSVPQLSLAIESLSLPGIRDHVSATLLRDTQQQNYQLAVTHPLHQLSVDLDLGADQREGLLASVRFHPSEPGDKPTLHTTLELQKQKRDWIAELRGGASPTARISAGRWRLSGHTIFSAHWRFTDNLTDLSAIRALQASVAAKPLQATNADTGKTFTITSAGPVTLRQLGQLSLESPFNIELATVGPQAIALPAADTGNQPWPDAIRQIGLTAPTRIDLALPQPAKITASFSTGITEIIAPSTSVSLTGSSSGSDSEQLLEIDTGEVACHPMSRQCRVQDVELPIDWLTLPNLELTDGKLQVRELRVEGDVAHIDFSSRALSARSHGKTITAPEVNGSIRLAGDQLHGQLNLSVAQHARLKIEGTHSLEKHVGEVTFAVPSIEFSEKQSLANLVKGLPVNLLHGTLSGKGAVDWSPHTLKATLDLDASQLAITHRDSFATGLSTSGRIEYDGSAGAVRYALPLTIKKFDPGIPIENIKMRVVARGSNKLPRIEQFGARLLDGDVSAPLLVPGDEGVFPVTVNGLRLGALGDALAMKGLSMTGTVDLQLPLSFTDGGVIVEDGKLRSHAPGGELRYYGAFSPGTLASNAQLALLAGALEDYHFRELTGSIDYPTSGDLRLGLRLVGKSASLDKNRDLILNLNVENNILQMLRSLQASRDLTESLEDSLR</sequence>
<accession>A0ABQ6LXU5</accession>
<dbReference type="RefSeq" id="WP_285763529.1">
    <property type="nucleotide sequence ID" value="NZ_BSYJ01000002.1"/>
</dbReference>
<evidence type="ECO:0008006" key="3">
    <source>
        <dbReference type="Google" id="ProtNLM"/>
    </source>
</evidence>
<gene>
    <name evidence="1" type="ORF">MNKW57_12260</name>
</gene>
<comment type="caution">
    <text evidence="1">The sequence shown here is derived from an EMBL/GenBank/DDBJ whole genome shotgun (WGS) entry which is preliminary data.</text>
</comment>
<dbReference type="Proteomes" id="UP001224392">
    <property type="component" value="Unassembled WGS sequence"/>
</dbReference>
<keyword evidence="2" id="KW-1185">Reference proteome</keyword>
<evidence type="ECO:0000313" key="1">
    <source>
        <dbReference type="EMBL" id="GMG86905.1"/>
    </source>
</evidence>
<dbReference type="Pfam" id="PF11739">
    <property type="entry name" value="YdbH-like"/>
    <property type="match status" value="2"/>
</dbReference>
<proteinExistence type="predicted"/>
<organism evidence="1 2">
    <name type="scientific">Biformimicrobium ophioploci</name>
    <dbReference type="NCBI Taxonomy" id="3036711"/>
    <lineage>
        <taxon>Bacteria</taxon>
        <taxon>Pseudomonadati</taxon>
        <taxon>Pseudomonadota</taxon>
        <taxon>Gammaproteobacteria</taxon>
        <taxon>Cellvibrionales</taxon>
        <taxon>Microbulbiferaceae</taxon>
        <taxon>Biformimicrobium</taxon>
    </lineage>
</organism>
<name>A0ABQ6LXU5_9GAMM</name>
<dbReference type="InterPro" id="IPR021730">
    <property type="entry name" value="YdbH"/>
</dbReference>
<protein>
    <recommendedName>
        <fullName evidence="3">Dicarboxylate transport domain-containing protein</fullName>
    </recommendedName>
</protein>
<dbReference type="EMBL" id="BSYJ01000002">
    <property type="protein sequence ID" value="GMG86905.1"/>
    <property type="molecule type" value="Genomic_DNA"/>
</dbReference>
<reference evidence="1 2" key="1">
    <citation type="submission" date="2023-04" db="EMBL/GenBank/DDBJ databases">
        <title>Marinobulbifer ophiurae gen. nov., sp. Nov., isolate from tissue of brittle star Ophioplocus japonicus.</title>
        <authorList>
            <person name="Kawano K."/>
            <person name="Sawayama S."/>
            <person name="Nakagawa S."/>
        </authorList>
    </citation>
    <scope>NUCLEOTIDE SEQUENCE [LARGE SCALE GENOMIC DNA]</scope>
    <source>
        <strain evidence="1 2">NKW57</strain>
    </source>
</reference>
<evidence type="ECO:0000313" key="2">
    <source>
        <dbReference type="Proteomes" id="UP001224392"/>
    </source>
</evidence>